<comment type="similarity">
    <text evidence="2">Belongs to the thioredoxin family. DsbE subfamily.</text>
</comment>
<dbReference type="EMBL" id="CP053015">
    <property type="protein sequence ID" value="QJQ33202.1"/>
    <property type="molecule type" value="Genomic_DNA"/>
</dbReference>
<evidence type="ECO:0000256" key="1">
    <source>
        <dbReference type="ARBA" id="ARBA00004196"/>
    </source>
</evidence>
<dbReference type="NCBIfam" id="TIGR00385">
    <property type="entry name" value="dsbE"/>
    <property type="match status" value="1"/>
</dbReference>
<dbReference type="KEGG" id="slan:GV829_12775"/>
<dbReference type="PANTHER" id="PTHR42852">
    <property type="entry name" value="THIOL:DISULFIDE INTERCHANGE PROTEIN DSBE"/>
    <property type="match status" value="1"/>
</dbReference>
<proteinExistence type="inferred from homology"/>
<dbReference type="InterPro" id="IPR013766">
    <property type="entry name" value="Thioredoxin_domain"/>
</dbReference>
<keyword evidence="6" id="KW-0812">Transmembrane</keyword>
<comment type="subcellular location">
    <subcellularLocation>
        <location evidence="1">Cell envelope</location>
    </subcellularLocation>
</comment>
<evidence type="ECO:0000256" key="2">
    <source>
        <dbReference type="ARBA" id="ARBA00007758"/>
    </source>
</evidence>
<feature type="transmembrane region" description="Helical" evidence="6">
    <location>
        <begin position="13"/>
        <end position="33"/>
    </location>
</feature>
<evidence type="ECO:0000256" key="3">
    <source>
        <dbReference type="ARBA" id="ARBA00022748"/>
    </source>
</evidence>
<dbReference type="InterPro" id="IPR013740">
    <property type="entry name" value="Redoxin"/>
</dbReference>
<dbReference type="PROSITE" id="PS51352">
    <property type="entry name" value="THIOREDOXIN_2"/>
    <property type="match status" value="1"/>
</dbReference>
<reference evidence="8 9" key="1">
    <citation type="submission" date="2020-01" db="EMBL/GenBank/DDBJ databases">
        <title>Sphingomonas sp. strain CSW-10.</title>
        <authorList>
            <person name="Chen W.-M."/>
        </authorList>
    </citation>
    <scope>NUCLEOTIDE SEQUENCE [LARGE SCALE GENOMIC DNA]</scope>
    <source>
        <strain evidence="8 9">CSW-10</strain>
    </source>
</reference>
<dbReference type="Proteomes" id="UP000503018">
    <property type="component" value="Chromosome"/>
</dbReference>
<evidence type="ECO:0000256" key="5">
    <source>
        <dbReference type="ARBA" id="ARBA00023284"/>
    </source>
</evidence>
<dbReference type="GO" id="GO:0017004">
    <property type="term" value="P:cytochrome complex assembly"/>
    <property type="evidence" value="ECO:0007669"/>
    <property type="project" value="UniProtKB-KW"/>
</dbReference>
<feature type="domain" description="Thioredoxin" evidence="7">
    <location>
        <begin position="44"/>
        <end position="184"/>
    </location>
</feature>
<dbReference type="InterPro" id="IPR004799">
    <property type="entry name" value="Periplasmic_diS_OxRdtase_DsbE"/>
</dbReference>
<dbReference type="GO" id="GO:0015036">
    <property type="term" value="F:disulfide oxidoreductase activity"/>
    <property type="evidence" value="ECO:0007669"/>
    <property type="project" value="InterPro"/>
</dbReference>
<evidence type="ECO:0000256" key="4">
    <source>
        <dbReference type="ARBA" id="ARBA00023157"/>
    </source>
</evidence>
<keyword evidence="3" id="KW-0201">Cytochrome c-type biogenesis</keyword>
<dbReference type="Gene3D" id="3.40.30.10">
    <property type="entry name" value="Glutaredoxin"/>
    <property type="match status" value="1"/>
</dbReference>
<protein>
    <submittedName>
        <fullName evidence="8">DsbE family thiol:disulfide interchange protein</fullName>
    </submittedName>
</protein>
<dbReference type="Pfam" id="PF08534">
    <property type="entry name" value="Redoxin"/>
    <property type="match status" value="1"/>
</dbReference>
<name>A0A6M4AXU3_9SPHN</name>
<evidence type="ECO:0000256" key="6">
    <source>
        <dbReference type="SAM" id="Phobius"/>
    </source>
</evidence>
<evidence type="ECO:0000259" key="7">
    <source>
        <dbReference type="PROSITE" id="PS51352"/>
    </source>
</evidence>
<keyword evidence="9" id="KW-1185">Reference proteome</keyword>
<evidence type="ECO:0000313" key="8">
    <source>
        <dbReference type="EMBL" id="QJQ33202.1"/>
    </source>
</evidence>
<dbReference type="InterPro" id="IPR050553">
    <property type="entry name" value="Thioredoxin_ResA/DsbE_sf"/>
</dbReference>
<dbReference type="GO" id="GO:0030288">
    <property type="term" value="C:outer membrane-bounded periplasmic space"/>
    <property type="evidence" value="ECO:0007669"/>
    <property type="project" value="InterPro"/>
</dbReference>
<sequence length="184" mass="20226">MSELETPPSSSRWISWAPLAVIAVLGVLFVWGLTRGDTQAIQSQWINKPVPTFALTAAVPERPGLSSRVFSDGRPRLINVFASWCIPCKVEAPVLEELSRRGVIIEGIAIRDRRDDLQRFLAEHGNPYASIGADDRSEVQIALGSSGVPETFLVDGRGVIREQIQGVILPEQVDELIAKLEAMR</sequence>
<gene>
    <name evidence="8" type="ORF">GV829_12775</name>
</gene>
<dbReference type="RefSeq" id="WP_169947224.1">
    <property type="nucleotide sequence ID" value="NZ_CP053015.1"/>
</dbReference>
<keyword evidence="6" id="KW-1133">Transmembrane helix</keyword>
<keyword evidence="4" id="KW-1015">Disulfide bond</keyword>
<organism evidence="8 9">
    <name type="scientific">Sphingomonas lacunae</name>
    <dbReference type="NCBI Taxonomy" id="2698828"/>
    <lineage>
        <taxon>Bacteria</taxon>
        <taxon>Pseudomonadati</taxon>
        <taxon>Pseudomonadota</taxon>
        <taxon>Alphaproteobacteria</taxon>
        <taxon>Sphingomonadales</taxon>
        <taxon>Sphingomonadaceae</taxon>
        <taxon>Sphingomonas</taxon>
    </lineage>
</organism>
<keyword evidence="6" id="KW-0472">Membrane</keyword>
<evidence type="ECO:0000313" key="9">
    <source>
        <dbReference type="Proteomes" id="UP000503018"/>
    </source>
</evidence>
<dbReference type="PANTHER" id="PTHR42852:SF6">
    <property type="entry name" value="THIOL:DISULFIDE INTERCHANGE PROTEIN DSBE"/>
    <property type="match status" value="1"/>
</dbReference>
<dbReference type="SUPFAM" id="SSF52833">
    <property type="entry name" value="Thioredoxin-like"/>
    <property type="match status" value="1"/>
</dbReference>
<dbReference type="InterPro" id="IPR036249">
    <property type="entry name" value="Thioredoxin-like_sf"/>
</dbReference>
<dbReference type="AlphaFoldDB" id="A0A6M4AXU3"/>
<keyword evidence="5" id="KW-0676">Redox-active center</keyword>
<accession>A0A6M4AXU3</accession>